<evidence type="ECO:0000313" key="1">
    <source>
        <dbReference type="EMBL" id="WQB99653.1"/>
    </source>
</evidence>
<organism evidence="1 2">
    <name type="scientific">Mesorhizobium huakuii</name>
    <dbReference type="NCBI Taxonomy" id="28104"/>
    <lineage>
        <taxon>Bacteria</taxon>
        <taxon>Pseudomonadati</taxon>
        <taxon>Pseudomonadota</taxon>
        <taxon>Alphaproteobacteria</taxon>
        <taxon>Hyphomicrobiales</taxon>
        <taxon>Phyllobacteriaceae</taxon>
        <taxon>Mesorhizobium</taxon>
    </lineage>
</organism>
<sequence>MKRPVTDDDVRQLAATARPYSLVILRWGPARRQSGAVETENAHQRRMVELRRDGKIAILCPVTSDTICGVAVLTVPVDEASAIMQGDPCVHLGMMNCEVLPCHSFPGDALP</sequence>
<reference evidence="1 2" key="1">
    <citation type="submission" date="2023-11" db="EMBL/GenBank/DDBJ databases">
        <authorList>
            <person name="Panchal A.K."/>
            <person name="Meaney J.S."/>
            <person name="Karas B.J."/>
            <person name="diCenzo G.C."/>
        </authorList>
    </citation>
    <scope>NUCLEOTIDE SEQUENCE [LARGE SCALE GENOMIC DNA]</scope>
    <source>
        <strain evidence="1 2">NZP2235</strain>
    </source>
</reference>
<dbReference type="RefSeq" id="WP_322414433.1">
    <property type="nucleotide sequence ID" value="NZ_CP139858.1"/>
</dbReference>
<proteinExistence type="predicted"/>
<accession>A0ABZ0VR15</accession>
<evidence type="ECO:0008006" key="3">
    <source>
        <dbReference type="Google" id="ProtNLM"/>
    </source>
</evidence>
<keyword evidence="2" id="KW-1185">Reference proteome</keyword>
<dbReference type="EMBL" id="CP139858">
    <property type="protein sequence ID" value="WQB99653.1"/>
    <property type="molecule type" value="Genomic_DNA"/>
</dbReference>
<dbReference type="Proteomes" id="UP001322481">
    <property type="component" value="Chromosome"/>
</dbReference>
<name>A0ABZ0VR15_9HYPH</name>
<protein>
    <recommendedName>
        <fullName evidence="3">YCII-related domain-containing protein</fullName>
    </recommendedName>
</protein>
<evidence type="ECO:0000313" key="2">
    <source>
        <dbReference type="Proteomes" id="UP001322481"/>
    </source>
</evidence>
<gene>
    <name evidence="1" type="ORF">U0R22_003841</name>
</gene>